<dbReference type="InterPro" id="IPR038375">
    <property type="entry name" value="NDUFAF7_sf"/>
</dbReference>
<evidence type="ECO:0000313" key="11">
    <source>
        <dbReference type="EMBL" id="KAK7502676.1"/>
    </source>
</evidence>
<evidence type="ECO:0000256" key="5">
    <source>
        <dbReference type="ARBA" id="ARBA00022946"/>
    </source>
</evidence>
<evidence type="ECO:0000256" key="10">
    <source>
        <dbReference type="SAM" id="MobiDB-lite"/>
    </source>
</evidence>
<proteinExistence type="inferred from homology"/>
<comment type="subcellular location">
    <subcellularLocation>
        <location evidence="1 9">Mitochondrion</location>
    </subcellularLocation>
</comment>
<gene>
    <name evidence="11" type="ORF">BaRGS_00005926</name>
</gene>
<dbReference type="EMBL" id="JACVVK020000024">
    <property type="protein sequence ID" value="KAK7502676.1"/>
    <property type="molecule type" value="Genomic_DNA"/>
</dbReference>
<keyword evidence="6 9" id="KW-0496">Mitochondrion</keyword>
<keyword evidence="4 9" id="KW-0808">Transferase</keyword>
<evidence type="ECO:0000256" key="8">
    <source>
        <dbReference type="ARBA" id="ARBA00054758"/>
    </source>
</evidence>
<accession>A0ABD0LT59</accession>
<reference evidence="11 12" key="1">
    <citation type="journal article" date="2023" name="Sci. Data">
        <title>Genome assembly of the Korean intertidal mud-creeper Batillaria attramentaria.</title>
        <authorList>
            <person name="Patra A.K."/>
            <person name="Ho P.T."/>
            <person name="Jun S."/>
            <person name="Lee S.J."/>
            <person name="Kim Y."/>
            <person name="Won Y.J."/>
        </authorList>
    </citation>
    <scope>NUCLEOTIDE SEQUENCE [LARGE SCALE GENOMIC DNA]</scope>
    <source>
        <strain evidence="11">Wonlab-2016</strain>
    </source>
</reference>
<dbReference type="Gene3D" id="3.40.50.12710">
    <property type="match status" value="1"/>
</dbReference>
<sequence length="445" mass="49514">MSLRGFRTENEAVLKEFPGITLPARAAVDFFSISHHAGYSTTTDNKLFQYLQARIKASGPISVADYMKAVLTNPVSGYYMHRDVFGSKGDFITSPEISQMFGEMIGIWCVNEWTNLCSGSKIQIVELGPGRGTLAEDMLRVFTQFPDISKQVSLHLVEISPALSQLQSERLTDKSRPADLTDTGEPAQVQGLGPYRQETSKYGHEISWYRALEDVPKGLSFYLAHEFLDALPIHKFQKTERGWSEVMVDITDDSSPGGVPSLRFVLSPGRTSASTSFLKVGAGDGRDHIEVCPLAGKTVQEVSKRIQEHGGFALFADYGHSGEKGDTFRAFRQHELHDPLVDPGSADITADVDFSYLKQCAEGVSTFGPITQQNFLLNMGIGVRLQMLLQKAKQEHWKSLLTGYDMLTNPNKMGERFKFFAMMNPPFPDYVPAGFVTPDFLKEQR</sequence>
<comment type="function">
    <text evidence="8">Arginine methyltransferase involved in the assembly or stability of mitochondrial NADH:ubiquinone oxidoreductase complex (complex I). Acts by mediating symmetric dimethylation of 'Arg-118' of NDUFS2 after it assembles into the complex I, stabilizing the early intermediate complex.</text>
</comment>
<evidence type="ECO:0000256" key="2">
    <source>
        <dbReference type="ARBA" id="ARBA00005891"/>
    </source>
</evidence>
<evidence type="ECO:0000256" key="7">
    <source>
        <dbReference type="ARBA" id="ARBA00048612"/>
    </source>
</evidence>
<comment type="catalytic activity">
    <reaction evidence="7 9">
        <text>L-arginyl-[protein] + 2 S-adenosyl-L-methionine = N(omega),N(omega)'-dimethyl-L-arginyl-[protein] + 2 S-adenosyl-L-homocysteine + 2 H(+)</text>
        <dbReference type="Rhea" id="RHEA:48108"/>
        <dbReference type="Rhea" id="RHEA-COMP:10532"/>
        <dbReference type="Rhea" id="RHEA-COMP:11992"/>
        <dbReference type="ChEBI" id="CHEBI:15378"/>
        <dbReference type="ChEBI" id="CHEBI:29965"/>
        <dbReference type="ChEBI" id="CHEBI:57856"/>
        <dbReference type="ChEBI" id="CHEBI:59789"/>
        <dbReference type="ChEBI" id="CHEBI:88221"/>
        <dbReference type="EC" id="2.1.1.320"/>
    </reaction>
</comment>
<dbReference type="GO" id="GO:0032259">
    <property type="term" value="P:methylation"/>
    <property type="evidence" value="ECO:0007669"/>
    <property type="project" value="UniProtKB-KW"/>
</dbReference>
<evidence type="ECO:0000256" key="9">
    <source>
        <dbReference type="RuleBase" id="RU364114"/>
    </source>
</evidence>
<feature type="compositionally biased region" description="Basic and acidic residues" evidence="10">
    <location>
        <begin position="170"/>
        <end position="179"/>
    </location>
</feature>
<name>A0ABD0LT59_9CAEN</name>
<evidence type="ECO:0000256" key="4">
    <source>
        <dbReference type="ARBA" id="ARBA00022679"/>
    </source>
</evidence>
<dbReference type="EC" id="2.1.1.320" evidence="9"/>
<evidence type="ECO:0000256" key="1">
    <source>
        <dbReference type="ARBA" id="ARBA00004173"/>
    </source>
</evidence>
<dbReference type="InterPro" id="IPR003788">
    <property type="entry name" value="NDUFAF7"/>
</dbReference>
<dbReference type="AlphaFoldDB" id="A0ABD0LT59"/>
<comment type="caution">
    <text evidence="11">The sequence shown here is derived from an EMBL/GenBank/DDBJ whole genome shotgun (WGS) entry which is preliminary data.</text>
</comment>
<dbReference type="Pfam" id="PF02636">
    <property type="entry name" value="Methyltransf_28"/>
    <property type="match status" value="1"/>
</dbReference>
<dbReference type="InterPro" id="IPR029063">
    <property type="entry name" value="SAM-dependent_MTases_sf"/>
</dbReference>
<dbReference type="PANTHER" id="PTHR12049">
    <property type="entry name" value="PROTEIN ARGININE METHYLTRANSFERASE NDUFAF7, MITOCHONDRIAL"/>
    <property type="match status" value="1"/>
</dbReference>
<feature type="region of interest" description="Disordered" evidence="10">
    <location>
        <begin position="168"/>
        <end position="191"/>
    </location>
</feature>
<evidence type="ECO:0000256" key="6">
    <source>
        <dbReference type="ARBA" id="ARBA00023128"/>
    </source>
</evidence>
<keyword evidence="12" id="KW-1185">Reference proteome</keyword>
<protein>
    <recommendedName>
        <fullName evidence="9">Protein arginine methyltransferase NDUFAF7</fullName>
        <ecNumber evidence="9">2.1.1.320</ecNumber>
    </recommendedName>
</protein>
<dbReference type="FunFam" id="3.40.50.12710:FF:000001">
    <property type="entry name" value="Protein arginine methyltransferase NDUFAF7"/>
    <property type="match status" value="1"/>
</dbReference>
<dbReference type="GO" id="GO:0032981">
    <property type="term" value="P:mitochondrial respiratory chain complex I assembly"/>
    <property type="evidence" value="ECO:0007669"/>
    <property type="project" value="UniProtKB-ARBA"/>
</dbReference>
<dbReference type="Proteomes" id="UP001519460">
    <property type="component" value="Unassembled WGS sequence"/>
</dbReference>
<comment type="similarity">
    <text evidence="2 9">Belongs to the NDUFAF7 family.</text>
</comment>
<evidence type="ECO:0000313" key="12">
    <source>
        <dbReference type="Proteomes" id="UP001519460"/>
    </source>
</evidence>
<evidence type="ECO:0000256" key="3">
    <source>
        <dbReference type="ARBA" id="ARBA00022603"/>
    </source>
</evidence>
<keyword evidence="3 9" id="KW-0489">Methyltransferase</keyword>
<dbReference type="GO" id="GO:0005739">
    <property type="term" value="C:mitochondrion"/>
    <property type="evidence" value="ECO:0007669"/>
    <property type="project" value="UniProtKB-SubCell"/>
</dbReference>
<dbReference type="SUPFAM" id="SSF53335">
    <property type="entry name" value="S-adenosyl-L-methionine-dependent methyltransferases"/>
    <property type="match status" value="1"/>
</dbReference>
<dbReference type="GO" id="GO:0035243">
    <property type="term" value="F:protein-arginine omega-N symmetric methyltransferase activity"/>
    <property type="evidence" value="ECO:0007669"/>
    <property type="project" value="UniProtKB-EC"/>
</dbReference>
<organism evidence="11 12">
    <name type="scientific">Batillaria attramentaria</name>
    <dbReference type="NCBI Taxonomy" id="370345"/>
    <lineage>
        <taxon>Eukaryota</taxon>
        <taxon>Metazoa</taxon>
        <taxon>Spiralia</taxon>
        <taxon>Lophotrochozoa</taxon>
        <taxon>Mollusca</taxon>
        <taxon>Gastropoda</taxon>
        <taxon>Caenogastropoda</taxon>
        <taxon>Sorbeoconcha</taxon>
        <taxon>Cerithioidea</taxon>
        <taxon>Batillariidae</taxon>
        <taxon>Batillaria</taxon>
    </lineage>
</organism>
<keyword evidence="5" id="KW-0809">Transit peptide</keyword>
<dbReference type="PANTHER" id="PTHR12049:SF7">
    <property type="entry name" value="PROTEIN ARGININE METHYLTRANSFERASE NDUFAF7, MITOCHONDRIAL"/>
    <property type="match status" value="1"/>
</dbReference>